<organism evidence="3 4">
    <name type="scientific">Ponticaulis profundi</name>
    <dbReference type="NCBI Taxonomy" id="2665222"/>
    <lineage>
        <taxon>Bacteria</taxon>
        <taxon>Pseudomonadati</taxon>
        <taxon>Pseudomonadota</taxon>
        <taxon>Alphaproteobacteria</taxon>
        <taxon>Hyphomonadales</taxon>
        <taxon>Hyphomonadaceae</taxon>
        <taxon>Ponticaulis</taxon>
    </lineage>
</organism>
<reference evidence="4" key="1">
    <citation type="journal article" date="2019" name="Int. J. Syst. Evol. Microbiol.">
        <title>The Global Catalogue of Microorganisms (GCM) 10K type strain sequencing project: providing services to taxonomists for standard genome sequencing and annotation.</title>
        <authorList>
            <consortium name="The Broad Institute Genomics Platform"/>
            <consortium name="The Broad Institute Genome Sequencing Center for Infectious Disease"/>
            <person name="Wu L."/>
            <person name="Ma J."/>
        </authorList>
    </citation>
    <scope>NUCLEOTIDE SEQUENCE [LARGE SCALE GENOMIC DNA]</scope>
    <source>
        <strain evidence="4">CGMCC-1.15741</strain>
    </source>
</reference>
<gene>
    <name evidence="3" type="ORF">ACFQDM_05030</name>
</gene>
<dbReference type="EMBL" id="JBHSSW010000004">
    <property type="protein sequence ID" value="MFC6197429.1"/>
    <property type="molecule type" value="Genomic_DNA"/>
</dbReference>
<protein>
    <submittedName>
        <fullName evidence="3">Uncharacterized protein</fullName>
    </submittedName>
</protein>
<keyword evidence="2" id="KW-0732">Signal</keyword>
<evidence type="ECO:0000313" key="4">
    <source>
        <dbReference type="Proteomes" id="UP001596303"/>
    </source>
</evidence>
<feature type="compositionally biased region" description="Low complexity" evidence="1">
    <location>
        <begin position="30"/>
        <end position="46"/>
    </location>
</feature>
<evidence type="ECO:0000313" key="3">
    <source>
        <dbReference type="EMBL" id="MFC6197429.1"/>
    </source>
</evidence>
<feature type="chain" id="PRO_5046439481" evidence="2">
    <location>
        <begin position="19"/>
        <end position="169"/>
    </location>
</feature>
<feature type="region of interest" description="Disordered" evidence="1">
    <location>
        <begin position="26"/>
        <end position="47"/>
    </location>
</feature>
<dbReference type="PROSITE" id="PS51257">
    <property type="entry name" value="PROKAR_LIPOPROTEIN"/>
    <property type="match status" value="1"/>
</dbReference>
<dbReference type="RefSeq" id="WP_377376297.1">
    <property type="nucleotide sequence ID" value="NZ_JBHSSW010000004.1"/>
</dbReference>
<name>A0ABW1S7E2_9PROT</name>
<comment type="caution">
    <text evidence="3">The sequence shown here is derived from an EMBL/GenBank/DDBJ whole genome shotgun (WGS) entry which is preliminary data.</text>
</comment>
<proteinExistence type="predicted"/>
<evidence type="ECO:0000256" key="2">
    <source>
        <dbReference type="SAM" id="SignalP"/>
    </source>
</evidence>
<keyword evidence="4" id="KW-1185">Reference proteome</keyword>
<evidence type="ECO:0000256" key="1">
    <source>
        <dbReference type="SAM" id="MobiDB-lite"/>
    </source>
</evidence>
<dbReference type="Proteomes" id="UP001596303">
    <property type="component" value="Unassembled WGS sequence"/>
</dbReference>
<feature type="signal peptide" evidence="2">
    <location>
        <begin position="1"/>
        <end position="18"/>
    </location>
</feature>
<sequence length="169" mass="18210">MSLIRNSLPLILSIGVLAGCASAPLEEQTAKPSPTSPAAATKAAQMKMKKGLPAQELQPGECGLFLWTRRESPEFVFFSKAGEETALFWMEGNTLTLQRTGVAGTVFGQELTEQFFALPDGRTMELRMEPGDLLVSGQRVPEASIRVRDDNGWETLIPVAGVTGCQPDA</sequence>
<accession>A0ABW1S7E2</accession>